<dbReference type="EMBL" id="BNJK01000001">
    <property type="protein sequence ID" value="GHO90711.1"/>
    <property type="molecule type" value="Genomic_DNA"/>
</dbReference>
<evidence type="ECO:0000313" key="2">
    <source>
        <dbReference type="Proteomes" id="UP000597444"/>
    </source>
</evidence>
<protein>
    <submittedName>
        <fullName evidence="1">Uncharacterized protein</fullName>
    </submittedName>
</protein>
<sequence length="343" mass="40182">MRSRQADYRESFWYTLCMNNDASFEKSTDLLTLAQQQGYVLSATQLVRWHRAGLLPRPKQHPLKGTRGTCSLYPPGTGEQVLLLCSLRTRERRLAHLAWQLWLAGYRVEYGIICTQLQQATRRISRWMRWFADLKQAASQHDPMLALNLIERYAEGPLHSQPLRRIRKRIGREHFSTFLSRLLELAEVGSKQTSVDDEHERLLDLRILARGLGLEKRFVNKQDALEPYLVQFLLPRLHWFLRYLQAVRWGELLKQADDFAVLQTRDDLRTWLMRLGNARHSRDRLPNDYPLWEIDLQEIFRALSTTDQALVIVIWLALRTLPSSWHDEMPAITIGPDGPSYTD</sequence>
<evidence type="ECO:0000313" key="1">
    <source>
        <dbReference type="EMBL" id="GHO90711.1"/>
    </source>
</evidence>
<accession>A0A8J3IJC8</accession>
<proteinExistence type="predicted"/>
<gene>
    <name evidence="1" type="ORF">KSF_007590</name>
</gene>
<organism evidence="1 2">
    <name type="scientific">Reticulibacter mediterranei</name>
    <dbReference type="NCBI Taxonomy" id="2778369"/>
    <lineage>
        <taxon>Bacteria</taxon>
        <taxon>Bacillati</taxon>
        <taxon>Chloroflexota</taxon>
        <taxon>Ktedonobacteria</taxon>
        <taxon>Ktedonobacterales</taxon>
        <taxon>Reticulibacteraceae</taxon>
        <taxon>Reticulibacter</taxon>
    </lineage>
</organism>
<dbReference type="RefSeq" id="WP_220201657.1">
    <property type="nucleotide sequence ID" value="NZ_BNJK01000001.1"/>
</dbReference>
<reference evidence="1" key="1">
    <citation type="submission" date="2020-10" db="EMBL/GenBank/DDBJ databases">
        <title>Taxonomic study of unclassified bacteria belonging to the class Ktedonobacteria.</title>
        <authorList>
            <person name="Yabe S."/>
            <person name="Wang C.M."/>
            <person name="Zheng Y."/>
            <person name="Sakai Y."/>
            <person name="Cavaletti L."/>
            <person name="Monciardini P."/>
            <person name="Donadio S."/>
        </authorList>
    </citation>
    <scope>NUCLEOTIDE SEQUENCE</scope>
    <source>
        <strain evidence="1">ID150040</strain>
    </source>
</reference>
<name>A0A8J3IJC8_9CHLR</name>
<dbReference type="Proteomes" id="UP000597444">
    <property type="component" value="Unassembled WGS sequence"/>
</dbReference>
<dbReference type="AlphaFoldDB" id="A0A8J3IJC8"/>
<keyword evidence="2" id="KW-1185">Reference proteome</keyword>
<comment type="caution">
    <text evidence="1">The sequence shown here is derived from an EMBL/GenBank/DDBJ whole genome shotgun (WGS) entry which is preliminary data.</text>
</comment>